<keyword evidence="1" id="KW-1133">Transmembrane helix</keyword>
<proteinExistence type="predicted"/>
<feature type="transmembrane region" description="Helical" evidence="1">
    <location>
        <begin position="250"/>
        <end position="272"/>
    </location>
</feature>
<sequence length="278" mass="31896">MNQFWKLIHYEFARLRALYLTLMAATVLVQFGGMIWYVRSTIDRIELRMQRGAISAMEYVNDYGPVSFFDYTQHSIWFTVPIALCIAALFIYVFLIWYRDWWGKNMFIYRLLMLPHSRMYLYGAKLAVILMSVLGLVAFQLLILPMQIQAFAWLMPEAFHLSVSTHSVILGNPLLHILIPGAFSDFVLSYAIGAAGVIIVFTAILLERSYRWKGIIAGIVYCTAAAIVFLLPILLSEMINDQYLYPMELFWLTVGTGLIVTATSIWLSFNLLKNKVSV</sequence>
<dbReference type="Proteomes" id="UP000677918">
    <property type="component" value="Unassembled WGS sequence"/>
</dbReference>
<gene>
    <name evidence="2" type="ORF">XYCOK13_41810</name>
</gene>
<feature type="transmembrane region" description="Helical" evidence="1">
    <location>
        <begin position="187"/>
        <end position="206"/>
    </location>
</feature>
<feature type="transmembrane region" description="Helical" evidence="1">
    <location>
        <begin position="76"/>
        <end position="98"/>
    </location>
</feature>
<protein>
    <recommendedName>
        <fullName evidence="4">ABC-2 family transporter</fullName>
    </recommendedName>
</protein>
<feature type="transmembrane region" description="Helical" evidence="1">
    <location>
        <begin position="215"/>
        <end position="235"/>
    </location>
</feature>
<organism evidence="2 3">
    <name type="scientific">Xylanibacillus composti</name>
    <dbReference type="NCBI Taxonomy" id="1572762"/>
    <lineage>
        <taxon>Bacteria</taxon>
        <taxon>Bacillati</taxon>
        <taxon>Bacillota</taxon>
        <taxon>Bacilli</taxon>
        <taxon>Bacillales</taxon>
        <taxon>Paenibacillaceae</taxon>
        <taxon>Xylanibacillus</taxon>
    </lineage>
</organism>
<evidence type="ECO:0000256" key="1">
    <source>
        <dbReference type="SAM" id="Phobius"/>
    </source>
</evidence>
<dbReference type="AlphaFoldDB" id="A0A8J4H5J1"/>
<keyword evidence="1" id="KW-0472">Membrane</keyword>
<keyword evidence="1" id="KW-0812">Transmembrane</keyword>
<name>A0A8J4H5J1_9BACL</name>
<evidence type="ECO:0000313" key="2">
    <source>
        <dbReference type="EMBL" id="GIQ71357.1"/>
    </source>
</evidence>
<evidence type="ECO:0008006" key="4">
    <source>
        <dbReference type="Google" id="ProtNLM"/>
    </source>
</evidence>
<comment type="caution">
    <text evidence="2">The sequence shown here is derived from an EMBL/GenBank/DDBJ whole genome shotgun (WGS) entry which is preliminary data.</text>
</comment>
<feature type="transmembrane region" description="Helical" evidence="1">
    <location>
        <begin position="17"/>
        <end position="38"/>
    </location>
</feature>
<dbReference type="RefSeq" id="WP_213414151.1">
    <property type="nucleotide sequence ID" value="NZ_BOVK01000082.1"/>
</dbReference>
<dbReference type="EMBL" id="BOVK01000082">
    <property type="protein sequence ID" value="GIQ71357.1"/>
    <property type="molecule type" value="Genomic_DNA"/>
</dbReference>
<feature type="transmembrane region" description="Helical" evidence="1">
    <location>
        <begin position="119"/>
        <end position="143"/>
    </location>
</feature>
<keyword evidence="3" id="KW-1185">Reference proteome</keyword>
<accession>A0A8J4H5J1</accession>
<evidence type="ECO:0000313" key="3">
    <source>
        <dbReference type="Proteomes" id="UP000677918"/>
    </source>
</evidence>
<reference evidence="2" key="1">
    <citation type="submission" date="2021-04" db="EMBL/GenBank/DDBJ databases">
        <title>Draft genome sequence of Xylanibacillus composti strain K13.</title>
        <authorList>
            <person name="Uke A."/>
            <person name="Chhe C."/>
            <person name="Baramee S."/>
            <person name="Kosugi A."/>
        </authorList>
    </citation>
    <scope>NUCLEOTIDE SEQUENCE</scope>
    <source>
        <strain evidence="2">K13</strain>
    </source>
</reference>